<accession>A0A1I3D1B2</accession>
<dbReference type="AlphaFoldDB" id="A0A1I3D1B2"/>
<reference evidence="1 2" key="1">
    <citation type="submission" date="2016-10" db="EMBL/GenBank/DDBJ databases">
        <authorList>
            <person name="de Groot N.N."/>
        </authorList>
    </citation>
    <scope>NUCLEOTIDE SEQUENCE [LARGE SCALE GENOMIC DNA]</scope>
    <source>
        <strain evidence="1 2">Z108</strain>
    </source>
</reference>
<organism evidence="1 2">
    <name type="scientific">Selenomonas ruminantium</name>
    <dbReference type="NCBI Taxonomy" id="971"/>
    <lineage>
        <taxon>Bacteria</taxon>
        <taxon>Bacillati</taxon>
        <taxon>Bacillota</taxon>
        <taxon>Negativicutes</taxon>
        <taxon>Selenomonadales</taxon>
        <taxon>Selenomonadaceae</taxon>
        <taxon>Selenomonas</taxon>
    </lineage>
</organism>
<evidence type="ECO:0000313" key="2">
    <source>
        <dbReference type="Proteomes" id="UP000183639"/>
    </source>
</evidence>
<evidence type="ECO:0000313" key="1">
    <source>
        <dbReference type="EMBL" id="SFH80560.1"/>
    </source>
</evidence>
<proteinExistence type="predicted"/>
<sequence length="214" mass="25420">MNRMSKKIKKEEILYLINRVISEIEKSYTEKEINGIIGLIYKRYKKAKKFLLEGGNPVEPSDDFIIIGGGRAYIDHYTNDQRKSNVMLDYMFDTEKMIDVYIKENRRSVERRITLEEIEAEERKYEKLFRKENHGYLGLNTVVSDIPDKEDSEAGYFEEIFYDINSKSLYGVRGRERINIKTKWPEVSLGCYKYPSNEKDILNDIKKVEERIKK</sequence>
<name>A0A1I3D1B2_SELRU</name>
<gene>
    <name evidence="1" type="ORF">SAMN04487861_10540</name>
</gene>
<protein>
    <submittedName>
        <fullName evidence="1">Uncharacterized protein</fullName>
    </submittedName>
</protein>
<dbReference type="Proteomes" id="UP000183639">
    <property type="component" value="Unassembled WGS sequence"/>
</dbReference>
<dbReference type="EMBL" id="FOQK01000005">
    <property type="protein sequence ID" value="SFH80560.1"/>
    <property type="molecule type" value="Genomic_DNA"/>
</dbReference>